<keyword evidence="1" id="KW-0732">Signal</keyword>
<dbReference type="RefSeq" id="WP_023430219.1">
    <property type="nucleotide sequence ID" value="NZ_AWXZ01000004.1"/>
</dbReference>
<keyword evidence="3" id="KW-1185">Reference proteome</keyword>
<accession>V4R698</accession>
<protein>
    <submittedName>
        <fullName evidence="2">Uncharacterized protein</fullName>
    </submittedName>
</protein>
<organism evidence="2 3">
    <name type="scientific">Lutibaculum baratangense AMV1</name>
    <dbReference type="NCBI Taxonomy" id="631454"/>
    <lineage>
        <taxon>Bacteria</taxon>
        <taxon>Pseudomonadati</taxon>
        <taxon>Pseudomonadota</taxon>
        <taxon>Alphaproteobacteria</taxon>
        <taxon>Hyphomicrobiales</taxon>
        <taxon>Tepidamorphaceae</taxon>
        <taxon>Lutibaculum</taxon>
    </lineage>
</organism>
<gene>
    <name evidence="2" type="ORF">N177_0061</name>
</gene>
<sequence>MSIRFPLVLAAVLGLGLTLSACDSEEGEEMDGEMMEEGMMEQD</sequence>
<evidence type="ECO:0000313" key="3">
    <source>
        <dbReference type="Proteomes" id="UP000017819"/>
    </source>
</evidence>
<dbReference type="AlphaFoldDB" id="V4R698"/>
<evidence type="ECO:0000256" key="1">
    <source>
        <dbReference type="SAM" id="SignalP"/>
    </source>
</evidence>
<feature type="signal peptide" evidence="1">
    <location>
        <begin position="1"/>
        <end position="21"/>
    </location>
</feature>
<dbReference type="STRING" id="631454.N177_0061"/>
<dbReference type="PROSITE" id="PS51257">
    <property type="entry name" value="PROKAR_LIPOPROTEIN"/>
    <property type="match status" value="1"/>
</dbReference>
<evidence type="ECO:0000313" key="2">
    <source>
        <dbReference type="EMBL" id="ESR27457.1"/>
    </source>
</evidence>
<reference evidence="2 3" key="1">
    <citation type="journal article" date="2014" name="Genome Announc.">
        <title>Draft Genome Sequence of Lutibaculum baratangense Strain AMV1T, Isolated from a Mud Volcano in Andamans, India.</title>
        <authorList>
            <person name="Singh A."/>
            <person name="Sreenivas A."/>
            <person name="Sathyanarayana Reddy G."/>
            <person name="Pinnaka A.K."/>
            <person name="Shivaji S."/>
        </authorList>
    </citation>
    <scope>NUCLEOTIDE SEQUENCE [LARGE SCALE GENOMIC DNA]</scope>
    <source>
        <strain evidence="2 3">AMV1</strain>
    </source>
</reference>
<feature type="chain" id="PRO_5004726538" evidence="1">
    <location>
        <begin position="22"/>
        <end position="43"/>
    </location>
</feature>
<comment type="caution">
    <text evidence="2">The sequence shown here is derived from an EMBL/GenBank/DDBJ whole genome shotgun (WGS) entry which is preliminary data.</text>
</comment>
<proteinExistence type="predicted"/>
<dbReference type="Proteomes" id="UP000017819">
    <property type="component" value="Unassembled WGS sequence"/>
</dbReference>
<name>V4R698_9HYPH</name>
<dbReference type="EMBL" id="AWXZ01000004">
    <property type="protein sequence ID" value="ESR27457.1"/>
    <property type="molecule type" value="Genomic_DNA"/>
</dbReference>